<dbReference type="Proteomes" id="UP000287352">
    <property type="component" value="Unassembled WGS sequence"/>
</dbReference>
<dbReference type="OrthoDB" id="9811471at2"/>
<feature type="region of interest" description="Disordered" evidence="1">
    <location>
        <begin position="229"/>
        <end position="251"/>
    </location>
</feature>
<dbReference type="PANTHER" id="PTHR11895:SF176">
    <property type="entry name" value="AMIDASE AMID-RELATED"/>
    <property type="match status" value="1"/>
</dbReference>
<dbReference type="Gene3D" id="3.90.1300.10">
    <property type="entry name" value="Amidase signature (AS) domain"/>
    <property type="match status" value="1"/>
</dbReference>
<accession>A0A401ZVN8</accession>
<evidence type="ECO:0000259" key="2">
    <source>
        <dbReference type="Pfam" id="PF01425"/>
    </source>
</evidence>
<dbReference type="GO" id="GO:0003824">
    <property type="term" value="F:catalytic activity"/>
    <property type="evidence" value="ECO:0007669"/>
    <property type="project" value="InterPro"/>
</dbReference>
<evidence type="ECO:0000256" key="1">
    <source>
        <dbReference type="SAM" id="MobiDB-lite"/>
    </source>
</evidence>
<gene>
    <name evidence="3" type="ORF">KTT_08200</name>
</gene>
<evidence type="ECO:0000313" key="3">
    <source>
        <dbReference type="EMBL" id="GCE10961.1"/>
    </source>
</evidence>
<feature type="domain" description="Amidase" evidence="2">
    <location>
        <begin position="22"/>
        <end position="454"/>
    </location>
</feature>
<dbReference type="Pfam" id="PF01425">
    <property type="entry name" value="Amidase"/>
    <property type="match status" value="1"/>
</dbReference>
<dbReference type="InterPro" id="IPR036928">
    <property type="entry name" value="AS_sf"/>
</dbReference>
<dbReference type="PANTHER" id="PTHR11895">
    <property type="entry name" value="TRANSAMIDASE"/>
    <property type="match status" value="1"/>
</dbReference>
<feature type="compositionally biased region" description="Polar residues" evidence="1">
    <location>
        <begin position="232"/>
        <end position="249"/>
    </location>
</feature>
<organism evidence="3 4">
    <name type="scientific">Tengunoibacter tsumagoiensis</name>
    <dbReference type="NCBI Taxonomy" id="2014871"/>
    <lineage>
        <taxon>Bacteria</taxon>
        <taxon>Bacillati</taxon>
        <taxon>Chloroflexota</taxon>
        <taxon>Ktedonobacteria</taxon>
        <taxon>Ktedonobacterales</taxon>
        <taxon>Dictyobacteraceae</taxon>
        <taxon>Tengunoibacter</taxon>
    </lineage>
</organism>
<dbReference type="SUPFAM" id="SSF75304">
    <property type="entry name" value="Amidase signature (AS) enzymes"/>
    <property type="match status" value="1"/>
</dbReference>
<evidence type="ECO:0000313" key="4">
    <source>
        <dbReference type="Proteomes" id="UP000287352"/>
    </source>
</evidence>
<dbReference type="EMBL" id="BIFR01000001">
    <property type="protein sequence ID" value="GCE10961.1"/>
    <property type="molecule type" value="Genomic_DNA"/>
</dbReference>
<comment type="caution">
    <text evidence="3">The sequence shown here is derived from an EMBL/GenBank/DDBJ whole genome shotgun (WGS) entry which is preliminary data.</text>
</comment>
<name>A0A401ZVN8_9CHLR</name>
<dbReference type="PROSITE" id="PS00571">
    <property type="entry name" value="AMIDASES"/>
    <property type="match status" value="1"/>
</dbReference>
<dbReference type="InterPro" id="IPR023631">
    <property type="entry name" value="Amidase_dom"/>
</dbReference>
<dbReference type="InterPro" id="IPR000120">
    <property type="entry name" value="Amidase"/>
</dbReference>
<sequence>MPYTSISAVAEELRAGIVTPTELVQETLESIQERDGEIQAFVTVMHEQALREAELAERELRTGLYRGQLHGVPIAVKDLIAVKGARLTAGSQVLAEHSATEDAMVIELLRKHGAILIGKTNTFEFAYGPYSPPTRNPWKQTHTTGGSSGGSAAAVAAQFCLGAIGTDTGGSIRIPAACCGVTGLKPTYGRVSCYGVIPLSWSLDHVGPLGRSAEDCAILFDAIARYDPRDPNSVSGPSSPTNRGTTSLLAGTEGRGPLSLQGLTLGVPQDDFVDPIHPEVRAAWRASLRVLEEEGAQIVPVILPRPTMQLYRTIQKPEASLAHMQNDWYPARSDAYSELVRTRLIEGQQIPAVDYLQAQHERRQLASSLRSIMQRVDAFVLPTIPVPAIESELAGTEIEIDGVRENATTAYLRLTMPFNLTGLPAISFPCGFSSDGLPIGLQVAGKPFEEATILRIAHAYQQLTDWHRREYVEVSQQ</sequence>
<keyword evidence="4" id="KW-1185">Reference proteome</keyword>
<reference evidence="4" key="1">
    <citation type="submission" date="2018-12" db="EMBL/GenBank/DDBJ databases">
        <title>Tengunoibacter tsumagoiensis gen. nov., sp. nov., Dictyobacter kobayashii sp. nov., D. alpinus sp. nov., and D. joshuensis sp. nov. and description of Dictyobacteraceae fam. nov. within the order Ktedonobacterales isolated from Tengu-no-mugimeshi.</title>
        <authorList>
            <person name="Wang C.M."/>
            <person name="Zheng Y."/>
            <person name="Sakai Y."/>
            <person name="Toyoda A."/>
            <person name="Minakuchi Y."/>
            <person name="Abe K."/>
            <person name="Yokota A."/>
            <person name="Yabe S."/>
        </authorList>
    </citation>
    <scope>NUCLEOTIDE SEQUENCE [LARGE SCALE GENOMIC DNA]</scope>
    <source>
        <strain evidence="4">Uno3</strain>
    </source>
</reference>
<dbReference type="RefSeq" id="WP_126578517.1">
    <property type="nucleotide sequence ID" value="NZ_BIFR01000001.1"/>
</dbReference>
<proteinExistence type="predicted"/>
<protein>
    <submittedName>
        <fullName evidence="3">Amidase</fullName>
    </submittedName>
</protein>
<dbReference type="InterPro" id="IPR020556">
    <property type="entry name" value="Amidase_CS"/>
</dbReference>
<dbReference type="AlphaFoldDB" id="A0A401ZVN8"/>